<evidence type="ECO:0000313" key="5">
    <source>
        <dbReference type="EMBL" id="GBF50576.1"/>
    </source>
</evidence>
<accession>A0A2P2E199</accession>
<keyword evidence="6" id="KW-1185">Reference proteome</keyword>
<evidence type="ECO:0000256" key="1">
    <source>
        <dbReference type="SAM" id="MobiDB-lite"/>
    </source>
</evidence>
<feature type="domain" description="DUF7840" evidence="3">
    <location>
        <begin position="355"/>
        <end position="568"/>
    </location>
</feature>
<dbReference type="EMBL" id="BFBB01000005">
    <property type="protein sequence ID" value="GBF50576.1"/>
    <property type="molecule type" value="Genomic_DNA"/>
</dbReference>
<evidence type="ECO:0000259" key="3">
    <source>
        <dbReference type="Pfam" id="PF25222"/>
    </source>
</evidence>
<dbReference type="Pfam" id="PF25225">
    <property type="entry name" value="DUF7843"/>
    <property type="match status" value="1"/>
</dbReference>
<gene>
    <name evidence="5" type="ORF">LPTSP4_21020</name>
</gene>
<comment type="caution">
    <text evidence="5">The sequence shown here is derived from an EMBL/GenBank/DDBJ whole genome shotgun (WGS) entry which is preliminary data.</text>
</comment>
<dbReference type="Pfam" id="PF25222">
    <property type="entry name" value="DUF7840"/>
    <property type="match status" value="1"/>
</dbReference>
<protein>
    <submittedName>
        <fullName evidence="5">Uncharacterized protein</fullName>
    </submittedName>
</protein>
<dbReference type="AlphaFoldDB" id="A0A2P2E199"/>
<dbReference type="RefSeq" id="WP_108976489.1">
    <property type="nucleotide sequence ID" value="NZ_BFBB01000005.1"/>
</dbReference>
<sequence>MWKRFPTFSKNSKIILLFLFSYSSPYLSQSIIQLPTDDAYEDERTNISPLPKKNIEKKIQFYDLYEPKEKTEREVLKQAIEYSESHLLYREAHWENLLFWKKSWIWSSYSLIENEGYFLSKDGFSKPRLEMMASLRAGFLPASLQDEHPICRFPERYTWFKNHIPNLSFPKVQCVRFLNWKERANFLQFQYIYLEPNFAEFDHIVGDFFLSVTSEKEKGEIPKENPGEPKESLYLRHVFTSPQREKDIPKQSFATSMFIYPLTLQEGEKDRLIRILWDLNGVERLSVWHSQSNALFHLYLMELVRKGTQFGPIQLPIDSLKQINKKELLLTGREERTTNTKQRTDENQPSILSENPIDMHGKYRAKLSYGSSNLGSFSEISFRFGLHDLLNSKKAYPKDSELQILNLDLRRYADGRAELSAFQVLRYVNVRPFSLKDRNFSEAFQLGTESIYFRDSSRRISVGNADYLLGLSFGKEVPDSFYLGKISMLAGGKVQSHPEFRHGLRYGPQAGILYIWELGSFKLLVQSFYTYARVSKNEDHFENSLQFRYAISEALEIRAEAKSNIAYQENLFSIHYLF</sequence>
<dbReference type="Proteomes" id="UP000245133">
    <property type="component" value="Unassembled WGS sequence"/>
</dbReference>
<reference evidence="5 6" key="1">
    <citation type="submission" date="2018-02" db="EMBL/GenBank/DDBJ databases">
        <title>Novel Leptospira species isolated from soil and water in Japan.</title>
        <authorList>
            <person name="Nakao R."/>
            <person name="Masuzawa T."/>
        </authorList>
    </citation>
    <scope>NUCLEOTIDE SEQUENCE [LARGE SCALE GENOMIC DNA]</scope>
    <source>
        <strain evidence="5 6">YH101</strain>
    </source>
</reference>
<dbReference type="InterPro" id="IPR057165">
    <property type="entry name" value="DUF7843"/>
</dbReference>
<evidence type="ECO:0000313" key="6">
    <source>
        <dbReference type="Proteomes" id="UP000245133"/>
    </source>
</evidence>
<feature type="region of interest" description="Disordered" evidence="1">
    <location>
        <begin position="336"/>
        <end position="355"/>
    </location>
</feature>
<keyword evidence="2" id="KW-0732">Signal</keyword>
<feature type="signal peptide" evidence="2">
    <location>
        <begin position="1"/>
        <end position="28"/>
    </location>
</feature>
<evidence type="ECO:0000256" key="2">
    <source>
        <dbReference type="SAM" id="SignalP"/>
    </source>
</evidence>
<proteinExistence type="predicted"/>
<name>A0A2P2E199_9LEPT</name>
<dbReference type="OrthoDB" id="9759948at2"/>
<evidence type="ECO:0000259" key="4">
    <source>
        <dbReference type="Pfam" id="PF25225"/>
    </source>
</evidence>
<organism evidence="5 6">
    <name type="scientific">Leptospira ryugenii</name>
    <dbReference type="NCBI Taxonomy" id="1917863"/>
    <lineage>
        <taxon>Bacteria</taxon>
        <taxon>Pseudomonadati</taxon>
        <taxon>Spirochaetota</taxon>
        <taxon>Spirochaetia</taxon>
        <taxon>Leptospirales</taxon>
        <taxon>Leptospiraceae</taxon>
        <taxon>Leptospira</taxon>
    </lineage>
</organism>
<feature type="compositionally biased region" description="Basic and acidic residues" evidence="1">
    <location>
        <begin position="336"/>
        <end position="346"/>
    </location>
</feature>
<feature type="chain" id="PRO_5015179163" evidence="2">
    <location>
        <begin position="29"/>
        <end position="578"/>
    </location>
</feature>
<feature type="domain" description="DUF7843" evidence="4">
    <location>
        <begin position="88"/>
        <end position="162"/>
    </location>
</feature>
<dbReference type="InterPro" id="IPR057162">
    <property type="entry name" value="DUF7840"/>
</dbReference>